<feature type="transmembrane region" description="Helical" evidence="7">
    <location>
        <begin position="12"/>
        <end position="36"/>
    </location>
</feature>
<feature type="transmembrane region" description="Helical" evidence="7">
    <location>
        <begin position="250"/>
        <end position="277"/>
    </location>
</feature>
<feature type="transmembrane region" description="Helical" evidence="7">
    <location>
        <begin position="419"/>
        <end position="439"/>
    </location>
</feature>
<dbReference type="GO" id="GO:0015297">
    <property type="term" value="F:antiporter activity"/>
    <property type="evidence" value="ECO:0007669"/>
    <property type="project" value="InterPro"/>
</dbReference>
<evidence type="ECO:0000256" key="5">
    <source>
        <dbReference type="ARBA" id="ARBA00022989"/>
    </source>
</evidence>
<evidence type="ECO:0000256" key="3">
    <source>
        <dbReference type="ARBA" id="ARBA00022475"/>
    </source>
</evidence>
<dbReference type="GO" id="GO:0042910">
    <property type="term" value="F:xenobiotic transmembrane transporter activity"/>
    <property type="evidence" value="ECO:0007669"/>
    <property type="project" value="InterPro"/>
</dbReference>
<evidence type="ECO:0000313" key="8">
    <source>
        <dbReference type="EMBL" id="PWJ75685.1"/>
    </source>
</evidence>
<dbReference type="Pfam" id="PF01554">
    <property type="entry name" value="MatE"/>
    <property type="match status" value="2"/>
</dbReference>
<dbReference type="GO" id="GO:0005886">
    <property type="term" value="C:plasma membrane"/>
    <property type="evidence" value="ECO:0007669"/>
    <property type="project" value="UniProtKB-SubCell"/>
</dbReference>
<proteinExistence type="predicted"/>
<feature type="transmembrane region" description="Helical" evidence="7">
    <location>
        <begin position="90"/>
        <end position="115"/>
    </location>
</feature>
<dbReference type="NCBIfam" id="TIGR00797">
    <property type="entry name" value="matE"/>
    <property type="match status" value="1"/>
</dbReference>
<feature type="transmembrane region" description="Helical" evidence="7">
    <location>
        <begin position="56"/>
        <end position="78"/>
    </location>
</feature>
<keyword evidence="3" id="KW-1003">Cell membrane</keyword>
<feature type="transmembrane region" description="Helical" evidence="7">
    <location>
        <begin position="165"/>
        <end position="186"/>
    </location>
</feature>
<feature type="transmembrane region" description="Helical" evidence="7">
    <location>
        <begin position="385"/>
        <end position="407"/>
    </location>
</feature>
<feature type="transmembrane region" description="Helical" evidence="7">
    <location>
        <begin position="135"/>
        <end position="153"/>
    </location>
</feature>
<dbReference type="PIRSF" id="PIRSF006603">
    <property type="entry name" value="DinF"/>
    <property type="match status" value="1"/>
</dbReference>
<feature type="transmembrane region" description="Helical" evidence="7">
    <location>
        <begin position="314"/>
        <end position="334"/>
    </location>
</feature>
<organism evidence="8 9">
    <name type="scientific">Murimonas intestini</name>
    <dbReference type="NCBI Taxonomy" id="1337051"/>
    <lineage>
        <taxon>Bacteria</taxon>
        <taxon>Bacillati</taxon>
        <taxon>Bacillota</taxon>
        <taxon>Clostridia</taxon>
        <taxon>Lachnospirales</taxon>
        <taxon>Lachnospiraceae</taxon>
        <taxon>Murimonas</taxon>
    </lineage>
</organism>
<dbReference type="InterPro" id="IPR048279">
    <property type="entry name" value="MdtK-like"/>
</dbReference>
<dbReference type="CDD" id="cd13138">
    <property type="entry name" value="MATE_yoeA_like"/>
    <property type="match status" value="1"/>
</dbReference>
<keyword evidence="2" id="KW-0813">Transport</keyword>
<accession>A0AB73T4D8</accession>
<evidence type="ECO:0000256" key="7">
    <source>
        <dbReference type="SAM" id="Phobius"/>
    </source>
</evidence>
<gene>
    <name evidence="8" type="ORF">C7383_106255</name>
</gene>
<feature type="transmembrane region" description="Helical" evidence="7">
    <location>
        <begin position="192"/>
        <end position="214"/>
    </location>
</feature>
<protein>
    <submittedName>
        <fullName evidence="8">MATE family efflux protein</fullName>
    </submittedName>
</protein>
<comment type="subcellular location">
    <subcellularLocation>
        <location evidence="1">Cell membrane</location>
        <topology evidence="1">Multi-pass membrane protein</topology>
    </subcellularLocation>
</comment>
<keyword evidence="4 7" id="KW-0812">Transmembrane</keyword>
<reference evidence="8 9" key="1">
    <citation type="submission" date="2018-05" db="EMBL/GenBank/DDBJ databases">
        <authorList>
            <person name="Goeker M."/>
            <person name="Huntemann M."/>
            <person name="Clum A."/>
            <person name="Pillay M."/>
            <person name="Palaniappan K."/>
            <person name="Varghese N."/>
            <person name="Mikhailova N."/>
            <person name="Stamatis D."/>
            <person name="Reddy T."/>
            <person name="Daum C."/>
            <person name="Shapiro N."/>
            <person name="Ivanova N."/>
            <person name="Kyrpides N."/>
            <person name="Woyke T."/>
        </authorList>
    </citation>
    <scope>NUCLEOTIDE SEQUENCE [LARGE SCALE GENOMIC DNA]</scope>
    <source>
        <strain evidence="8 9">DSM 26524</strain>
    </source>
</reference>
<dbReference type="EMBL" id="QGGY01000006">
    <property type="protein sequence ID" value="PWJ75685.1"/>
    <property type="molecule type" value="Genomic_DNA"/>
</dbReference>
<keyword evidence="6 7" id="KW-0472">Membrane</keyword>
<evidence type="ECO:0000256" key="6">
    <source>
        <dbReference type="ARBA" id="ARBA00023136"/>
    </source>
</evidence>
<keyword evidence="9" id="KW-1185">Reference proteome</keyword>
<evidence type="ECO:0000313" key="9">
    <source>
        <dbReference type="Proteomes" id="UP000245412"/>
    </source>
</evidence>
<sequence>MENTKNFTEGKIFSPLMGFALPVLLALFLQTMYGAVDMLIVGQFGNAASVSAVSTGSWMMQVITSAIVGLAMGTTILLGQKIGEGRLSDAGRVVGASICMFIVIGIAVTVLMQLLAVPFGKVMQTPLEAFDDTILYVRICSAGSVFIIAYNVLGSIFRGMGNSKMPLITVAIACVVNIAGDLLLVGGFHLGAAGAAIATVFAQAVSVLLSFVIIRKQKFPFEFGKEYIKFHKGYVPAVLRLGFPIALQDVLVSASFLAITAIINTLGVIASAGVGVAEKICGFVLLIPSACSQAMSAFVAQNTGAGKPARARRALLYGILVSLGLGVFLAYFSFFHGDILSGMFAKDEAVILASAEYLKAYALDCLLVSFAFCFTGYFNGCGKTTFVMIQGIAGAFCVRIPVSYLMSLIKPVSLFKVGLAIPLSTAFQIILCVGYFALLGKKERQRISSSGK</sequence>
<comment type="caution">
    <text evidence="8">The sequence shown here is derived from an EMBL/GenBank/DDBJ whole genome shotgun (WGS) entry which is preliminary data.</text>
</comment>
<dbReference type="Proteomes" id="UP000245412">
    <property type="component" value="Unassembled WGS sequence"/>
</dbReference>
<keyword evidence="5 7" id="KW-1133">Transmembrane helix</keyword>
<evidence type="ECO:0000256" key="4">
    <source>
        <dbReference type="ARBA" id="ARBA00022692"/>
    </source>
</evidence>
<dbReference type="RefSeq" id="WP_257497636.1">
    <property type="nucleotide sequence ID" value="NZ_JANKBI010000004.1"/>
</dbReference>
<dbReference type="AlphaFoldDB" id="A0AB73T4D8"/>
<dbReference type="InterPro" id="IPR002528">
    <property type="entry name" value="MATE_fam"/>
</dbReference>
<feature type="transmembrane region" description="Helical" evidence="7">
    <location>
        <begin position="283"/>
        <end position="302"/>
    </location>
</feature>
<evidence type="ECO:0000256" key="2">
    <source>
        <dbReference type="ARBA" id="ARBA00022448"/>
    </source>
</evidence>
<name>A0AB73T4D8_9FIRM</name>
<evidence type="ECO:0000256" key="1">
    <source>
        <dbReference type="ARBA" id="ARBA00004651"/>
    </source>
</evidence>
<dbReference type="PANTHER" id="PTHR43549">
    <property type="entry name" value="MULTIDRUG RESISTANCE PROTEIN YPNP-RELATED"/>
    <property type="match status" value="1"/>
</dbReference>
<dbReference type="InterPro" id="IPR052031">
    <property type="entry name" value="Membrane_Transporter-Flippase"/>
</dbReference>
<feature type="transmembrane region" description="Helical" evidence="7">
    <location>
        <begin position="360"/>
        <end position="378"/>
    </location>
</feature>
<dbReference type="PANTHER" id="PTHR43549:SF3">
    <property type="entry name" value="MULTIDRUG RESISTANCE PROTEIN YPNP-RELATED"/>
    <property type="match status" value="1"/>
</dbReference>